<reference evidence="2 3" key="1">
    <citation type="journal article" date="2013" name="Genome Biol. Evol.">
        <title>Genomes of Stigonematalean cyanobacteria (subsection V) and the evolution of oxygenic photosynthesis from prokaryotes to plastids.</title>
        <authorList>
            <person name="Dagan T."/>
            <person name="Roettger M."/>
            <person name="Stucken K."/>
            <person name="Landan G."/>
            <person name="Koch R."/>
            <person name="Major P."/>
            <person name="Gould S.B."/>
            <person name="Goremykin V.V."/>
            <person name="Rippka R."/>
            <person name="Tandeau de Marsac N."/>
            <person name="Gugger M."/>
            <person name="Lockhart P.J."/>
            <person name="Allen J.F."/>
            <person name="Brune I."/>
            <person name="Maus I."/>
            <person name="Puhler A."/>
            <person name="Martin W.F."/>
        </authorList>
    </citation>
    <scope>NUCLEOTIDE SEQUENCE [LARGE SCALE GENOMIC DNA]</scope>
    <source>
        <strain evidence="2 3">PCC 7110</strain>
    </source>
</reference>
<feature type="region of interest" description="Disordered" evidence="1">
    <location>
        <begin position="73"/>
        <end position="119"/>
    </location>
</feature>
<dbReference type="Proteomes" id="UP000076925">
    <property type="component" value="Unassembled WGS sequence"/>
</dbReference>
<organism evidence="2 3">
    <name type="scientific">Scytonema hofmannii PCC 7110</name>
    <dbReference type="NCBI Taxonomy" id="128403"/>
    <lineage>
        <taxon>Bacteria</taxon>
        <taxon>Bacillati</taxon>
        <taxon>Cyanobacteriota</taxon>
        <taxon>Cyanophyceae</taxon>
        <taxon>Nostocales</taxon>
        <taxon>Scytonemataceae</taxon>
        <taxon>Scytonema</taxon>
    </lineage>
</organism>
<name>A0A139X0W6_9CYAN</name>
<dbReference type="RefSeq" id="WP_017746036.1">
    <property type="nucleotide sequence ID" value="NZ_KQ976354.1"/>
</dbReference>
<keyword evidence="3" id="KW-1185">Reference proteome</keyword>
<evidence type="ECO:0000313" key="2">
    <source>
        <dbReference type="EMBL" id="KYC38347.1"/>
    </source>
</evidence>
<dbReference type="EMBL" id="ANNX02000042">
    <property type="protein sequence ID" value="KYC38347.1"/>
    <property type="molecule type" value="Genomic_DNA"/>
</dbReference>
<feature type="compositionally biased region" description="Polar residues" evidence="1">
    <location>
        <begin position="76"/>
        <end position="85"/>
    </location>
</feature>
<evidence type="ECO:0000256" key="1">
    <source>
        <dbReference type="SAM" id="MobiDB-lite"/>
    </source>
</evidence>
<accession>A0A139X0W6</accession>
<evidence type="ECO:0000313" key="3">
    <source>
        <dbReference type="Proteomes" id="UP000076925"/>
    </source>
</evidence>
<dbReference type="AlphaFoldDB" id="A0A139X0W6"/>
<comment type="caution">
    <text evidence="2">The sequence shown here is derived from an EMBL/GenBank/DDBJ whole genome shotgun (WGS) entry which is preliminary data.</text>
</comment>
<dbReference type="OrthoDB" id="463790at2"/>
<sequence>MNQSYQLLNKSAAFFGAICGGLLIGLSSIPQTALAQQLQQPQPKPNSNVNPCPSIFYEEPHNSRVLVPQGCPPNAITRQQSSQGGLPTGVVPSDPTEEQIRMGVGGEAPSDGNQNYSGRQQGQVSVIAPPLPNQQQSPIASVTPTNGQVSVRIKNDTNAAINYEVIGHTERRVLSGGQEVVLQNLPVPVTISTVRQDNGFVQVIPVSTKPGMIEFSLDEQTNPSNEQGVIRIQQSGQVYLN</sequence>
<gene>
    <name evidence="2" type="ORF">WA1_39145</name>
</gene>
<proteinExistence type="predicted"/>
<protein>
    <submittedName>
        <fullName evidence="2">Uncharacterized protein</fullName>
    </submittedName>
</protein>